<dbReference type="KEGG" id="bbel:109470776"/>
<dbReference type="Proteomes" id="UP000515135">
    <property type="component" value="Unplaced"/>
</dbReference>
<feature type="compositionally biased region" description="Basic and acidic residues" evidence="1">
    <location>
        <begin position="617"/>
        <end position="687"/>
    </location>
</feature>
<dbReference type="RefSeq" id="XP_019625411.1">
    <property type="nucleotide sequence ID" value="XM_019769852.1"/>
</dbReference>
<dbReference type="AlphaFoldDB" id="A0A6P4Z714"/>
<dbReference type="OrthoDB" id="5988509at2759"/>
<sequence length="709" mass="77299">MAPAGGQTGGGTDHNGGEELSVWDSKLVEQGGVIGYLETRSGKKGFAKRTNFKVECVGVVTQPATCQGAMLKVTLDDGHTEVAYCSNEDMSYQQSMLRALKAAGLGKSLFVSGQLDPDLGSYVHQLCDKYKREHPGSFRKAVQIIGKQPQDNIWVLNESVQVNADGEAIRPEDQKYAIIDGHLSRHYLEVKDLDNGEGLRRLLHAMKNLLTANFSAGLVVVSGMVASVLYETFVAISPDGTCPVVVALGESCCGKTTALKCAQMLTGTTEIYHELTAAKASDVQENTTMGFAWDDPENLKVVEEVTVSCYNQMLRGTIKKSRKPRCMPVITTNLKGDKVRIFSRMVNATFDPVANHKLPNKERVRLEYELKAAKTTASRSIGKIISLRKELVGVDAEGNLVPTETFLEEMEGYVEKFEEIMPTDEGRSARNYATIAWIAMRLLKMAGMGEEEEEAFWAYVTEKMGPQYATMQQRAGVPGTSHASGPASGPHSNWLKDVFAALQTIDQLEVLKMVNPSIRPRGTCDCEEAVAFHVDSVQQFLKTACPDAAATVRSAIRKNGGCRSVKTIFADDGHPSSSRVQSKYATRSRCAPHISYGSIDTVTLKTFLDYMDNAASSRDDNAASSRDDNAASSRDDNAASSRDDNAASSRDDNAASSRDDNAASSRDDNAASSRDDNAVKGQDDIARRSSKRKRTLTEKAAQSWKVKKK</sequence>
<feature type="region of interest" description="Disordered" evidence="1">
    <location>
        <begin position="616"/>
        <end position="709"/>
    </location>
</feature>
<organism evidence="2 3">
    <name type="scientific">Branchiostoma belcheri</name>
    <name type="common">Amphioxus</name>
    <dbReference type="NCBI Taxonomy" id="7741"/>
    <lineage>
        <taxon>Eukaryota</taxon>
        <taxon>Metazoa</taxon>
        <taxon>Chordata</taxon>
        <taxon>Cephalochordata</taxon>
        <taxon>Leptocardii</taxon>
        <taxon>Amphioxiformes</taxon>
        <taxon>Branchiostomatidae</taxon>
        <taxon>Branchiostoma</taxon>
    </lineage>
</organism>
<dbReference type="GeneID" id="109470776"/>
<name>A0A6P4Z714_BRABE</name>
<reference evidence="3" key="1">
    <citation type="submission" date="2025-08" db="UniProtKB">
        <authorList>
            <consortium name="RefSeq"/>
        </authorList>
    </citation>
    <scope>IDENTIFICATION</scope>
    <source>
        <tissue evidence="3">Gonad</tissue>
    </source>
</reference>
<protein>
    <submittedName>
        <fullName evidence="3">Uncharacterized protein LOC109470776</fullName>
    </submittedName>
</protein>
<evidence type="ECO:0000313" key="2">
    <source>
        <dbReference type="Proteomes" id="UP000515135"/>
    </source>
</evidence>
<keyword evidence="2" id="KW-1185">Reference proteome</keyword>
<evidence type="ECO:0000256" key="1">
    <source>
        <dbReference type="SAM" id="MobiDB-lite"/>
    </source>
</evidence>
<proteinExistence type="predicted"/>
<evidence type="ECO:0000313" key="3">
    <source>
        <dbReference type="RefSeq" id="XP_019625411.1"/>
    </source>
</evidence>
<accession>A0A6P4Z714</accession>
<gene>
    <name evidence="3" type="primary">LOC109470776</name>
</gene>